<sequence>MSEQSYPIDKLNINTALTEYPPILKSALEALRTNFMGQTFPPNPRPGQFCYRIDEDKFYFWNGITWVDFQNFIADLVNLTAVKDISDEVANALIINISTLFSAILDLQSQLSGLRRRVEILESKLGG</sequence>
<dbReference type="STRING" id="648996.Theam_0061"/>
<organism evidence="1 2">
    <name type="scientific">Thermovibrio ammonificans (strain DSM 15698 / JCM 12110 / HB-1)</name>
    <dbReference type="NCBI Taxonomy" id="648996"/>
    <lineage>
        <taxon>Bacteria</taxon>
        <taxon>Pseudomonadati</taxon>
        <taxon>Aquificota</taxon>
        <taxon>Aquificia</taxon>
        <taxon>Desulfurobacteriales</taxon>
        <taxon>Desulfurobacteriaceae</taxon>
        <taxon>Thermovibrio</taxon>
    </lineage>
</organism>
<evidence type="ECO:0000313" key="2">
    <source>
        <dbReference type="Proteomes" id="UP000006362"/>
    </source>
</evidence>
<keyword evidence="2" id="KW-1185">Reference proteome</keyword>
<protein>
    <submittedName>
        <fullName evidence="1">Uncharacterized protein</fullName>
    </submittedName>
</protein>
<accession>E8T330</accession>
<evidence type="ECO:0000313" key="1">
    <source>
        <dbReference type="EMBL" id="ADU96035.1"/>
    </source>
</evidence>
<proteinExistence type="predicted"/>
<dbReference type="EMBL" id="CP002444">
    <property type="protein sequence ID" value="ADU96035.1"/>
    <property type="molecule type" value="Genomic_DNA"/>
</dbReference>
<dbReference type="KEGG" id="tam:Theam_0061"/>
<dbReference type="Proteomes" id="UP000006362">
    <property type="component" value="Chromosome"/>
</dbReference>
<dbReference type="RefSeq" id="WP_013536821.1">
    <property type="nucleotide sequence ID" value="NC_014926.1"/>
</dbReference>
<dbReference type="HOGENOM" id="CLU_1969470_0_0_0"/>
<dbReference type="AlphaFoldDB" id="E8T330"/>
<reference evidence="1" key="1">
    <citation type="submission" date="2011-01" db="EMBL/GenBank/DDBJ databases">
        <title>Complete sequence of chromosome of Thermovibrio ammonificans HB-1.</title>
        <authorList>
            <consortium name="US DOE Joint Genome Institute"/>
            <person name="Lucas S."/>
            <person name="Copeland A."/>
            <person name="Lapidus A."/>
            <person name="Cheng J.-F."/>
            <person name="Goodwin L."/>
            <person name="Pitluck S."/>
            <person name="Davenport K."/>
            <person name="Detter J.C."/>
            <person name="Han C."/>
            <person name="Tapia R."/>
            <person name="Land M."/>
            <person name="Hauser L."/>
            <person name="Kyrpides N."/>
            <person name="Ivanova N."/>
            <person name="Ovchinnikova G."/>
            <person name="Vetriani C."/>
            <person name="Woyke T."/>
        </authorList>
    </citation>
    <scope>NUCLEOTIDE SEQUENCE [LARGE SCALE GENOMIC DNA]</scope>
    <source>
        <strain evidence="1">HB-1</strain>
    </source>
</reference>
<name>E8T330_THEA1</name>
<gene>
    <name evidence="1" type="ordered locus">Theam_0061</name>
</gene>